<dbReference type="Proteomes" id="UP001407405">
    <property type="component" value="Unassembled WGS sequence"/>
</dbReference>
<organism evidence="3 4">
    <name type="scientific">Anoxynatronum sibiricum</name>
    <dbReference type="NCBI Taxonomy" id="210623"/>
    <lineage>
        <taxon>Bacteria</taxon>
        <taxon>Bacillati</taxon>
        <taxon>Bacillota</taxon>
        <taxon>Clostridia</taxon>
        <taxon>Eubacteriales</taxon>
        <taxon>Clostridiaceae</taxon>
        <taxon>Anoxynatronum</taxon>
    </lineage>
</organism>
<gene>
    <name evidence="3" type="ORF">AAIG11_01250</name>
</gene>
<comment type="caution">
    <text evidence="3">The sequence shown here is derived from an EMBL/GenBank/DDBJ whole genome shotgun (WGS) entry which is preliminary data.</text>
</comment>
<evidence type="ECO:0000259" key="2">
    <source>
        <dbReference type="Pfam" id="PF02698"/>
    </source>
</evidence>
<protein>
    <submittedName>
        <fullName evidence="3">YdcF family protein</fullName>
    </submittedName>
</protein>
<accession>A0ABU9VRL8</accession>
<keyword evidence="1" id="KW-0472">Membrane</keyword>
<feature type="transmembrane region" description="Helical" evidence="1">
    <location>
        <begin position="29"/>
        <end position="46"/>
    </location>
</feature>
<name>A0ABU9VRL8_9CLOT</name>
<dbReference type="InterPro" id="IPR003848">
    <property type="entry name" value="DUF218"/>
</dbReference>
<dbReference type="Gene3D" id="3.40.50.620">
    <property type="entry name" value="HUPs"/>
    <property type="match status" value="1"/>
</dbReference>
<dbReference type="RefSeq" id="WP_343184468.1">
    <property type="nucleotide sequence ID" value="NZ_JBCITM010000001.1"/>
</dbReference>
<keyword evidence="1" id="KW-1133">Transmembrane helix</keyword>
<feature type="domain" description="DUF218" evidence="2">
    <location>
        <begin position="101"/>
        <end position="242"/>
    </location>
</feature>
<keyword evidence="1" id="KW-0812">Transmembrane</keyword>
<reference evidence="3 4" key="1">
    <citation type="submission" date="2024-04" db="EMBL/GenBank/DDBJ databases">
        <title>Genome sequencing and metabolic network reconstruction of aminoacids and betaine degradation by Anoxynatronum sibiricum.</title>
        <authorList>
            <person name="Detkova E.N."/>
            <person name="Boltjanskaja Y.V."/>
            <person name="Mardanov A.V."/>
            <person name="Kevbrin V."/>
        </authorList>
    </citation>
    <scope>NUCLEOTIDE SEQUENCE [LARGE SCALE GENOMIC DNA]</scope>
    <source>
        <strain evidence="3 4">Z-7981</strain>
    </source>
</reference>
<dbReference type="InterPro" id="IPR051599">
    <property type="entry name" value="Cell_Envelope_Assoc"/>
</dbReference>
<feature type="transmembrane region" description="Helical" evidence="1">
    <location>
        <begin position="66"/>
        <end position="88"/>
    </location>
</feature>
<keyword evidence="4" id="KW-1185">Reference proteome</keyword>
<sequence>MIITGLSCFILTLVTSVRANGLTFLGYGLILAGLGCFSIAFARYLGDESKKKCQNTYPWPYKIRNWLAAMCMLLISTFLVTQGLLLAVSTSKDVPADAIALVPGAGIIRKEPSFTLAGRLDTAALFLKDRPNSTVVLTGGHSDGQLASEAQVMAWYLERHGIDAERMILEEKASNTMENITYAVEMMNMQENHSGNAVLIITSDYHLLRSMMLARRYGLQVYGMEAHSPAALYRQYAIREFFAIFKSMLFDWPVSRQKTTG</sequence>
<evidence type="ECO:0000313" key="4">
    <source>
        <dbReference type="Proteomes" id="UP001407405"/>
    </source>
</evidence>
<dbReference type="EMBL" id="JBCITM010000001">
    <property type="protein sequence ID" value="MEN1759086.1"/>
    <property type="molecule type" value="Genomic_DNA"/>
</dbReference>
<dbReference type="InterPro" id="IPR014729">
    <property type="entry name" value="Rossmann-like_a/b/a_fold"/>
</dbReference>
<dbReference type="Pfam" id="PF02698">
    <property type="entry name" value="DUF218"/>
    <property type="match status" value="1"/>
</dbReference>
<dbReference type="PANTHER" id="PTHR30336:SF4">
    <property type="entry name" value="ENVELOPE BIOGENESIS FACTOR ELYC"/>
    <property type="match status" value="1"/>
</dbReference>
<evidence type="ECO:0000256" key="1">
    <source>
        <dbReference type="SAM" id="Phobius"/>
    </source>
</evidence>
<dbReference type="PANTHER" id="PTHR30336">
    <property type="entry name" value="INNER MEMBRANE PROTEIN, PROBABLE PERMEASE"/>
    <property type="match status" value="1"/>
</dbReference>
<proteinExistence type="predicted"/>
<evidence type="ECO:0000313" key="3">
    <source>
        <dbReference type="EMBL" id="MEN1759086.1"/>
    </source>
</evidence>
<dbReference type="CDD" id="cd06259">
    <property type="entry name" value="YdcF-like"/>
    <property type="match status" value="1"/>
</dbReference>